<accession>A0ACC2W7F9</accession>
<dbReference type="EMBL" id="JASBWS010000037">
    <property type="protein sequence ID" value="KAJ9107240.1"/>
    <property type="molecule type" value="Genomic_DNA"/>
</dbReference>
<dbReference type="Proteomes" id="UP001230649">
    <property type="component" value="Unassembled WGS sequence"/>
</dbReference>
<gene>
    <name evidence="1" type="ORF">QFC20_003775</name>
</gene>
<proteinExistence type="predicted"/>
<comment type="caution">
    <text evidence="1">The sequence shown here is derived from an EMBL/GenBank/DDBJ whole genome shotgun (WGS) entry which is preliminary data.</text>
</comment>
<reference evidence="1" key="1">
    <citation type="submission" date="2023-04" db="EMBL/GenBank/DDBJ databases">
        <title>Draft Genome sequencing of Naganishia species isolated from polar environments using Oxford Nanopore Technology.</title>
        <authorList>
            <person name="Leo P."/>
            <person name="Venkateswaran K."/>
        </authorList>
    </citation>
    <scope>NUCLEOTIDE SEQUENCE</scope>
    <source>
        <strain evidence="1">MNA-CCFEE 5262</strain>
    </source>
</reference>
<evidence type="ECO:0000313" key="1">
    <source>
        <dbReference type="EMBL" id="KAJ9107240.1"/>
    </source>
</evidence>
<name>A0ACC2W7F9_9TREE</name>
<sequence length="508" mass="55091">MDSPAPTSKRKRSGKAREEAKARAIAAAEQAKLEPEQTEDGMDVDAELREDGEGGEDAEGERREKRKRRSGSLISTYCANESYPQGLKSLHPILKRSKTSETQRIIKKIKFLRSKGEGEHTSELAELESQLDALKKLDLHSTIPPLLNLKLRKHPSLRPLLPLPDDLFADASTTPVDPTTPQGKVQNRILSSKGTGEAVNGVVGWCIGLEGGKLKTGKGKGKVDLKKEKEMQSTSSRKEKPARDESKQPRTTNTIRKDEEDDDLVAQDAAADAAGWESGSVGSDDEDDCVADEDSDSNHGLGSDSDEDDKPAVKRPRTLESSFSPPPAKNSKKADGSGSLFLPTLASGFTMGSYDSDPDEDEKRDKKSGKGGLIQSVRKNRRGQAERRKIWEQKYGKGANHVKKQQVETERTEQDAKFLTSQMGGAAAKPKWGQRGTDKPSGGAVRDAGWQRAAPKPTAAAPAAAAKPPPKPATTVTGTEHPSWIAAKLRKEREMAVPAAKPKKIVFD</sequence>
<organism evidence="1 2">
    <name type="scientific">Naganishia adeliensis</name>
    <dbReference type="NCBI Taxonomy" id="92952"/>
    <lineage>
        <taxon>Eukaryota</taxon>
        <taxon>Fungi</taxon>
        <taxon>Dikarya</taxon>
        <taxon>Basidiomycota</taxon>
        <taxon>Agaricomycotina</taxon>
        <taxon>Tremellomycetes</taxon>
        <taxon>Filobasidiales</taxon>
        <taxon>Filobasidiaceae</taxon>
        <taxon>Naganishia</taxon>
    </lineage>
</organism>
<protein>
    <submittedName>
        <fullName evidence="1">Uncharacterized protein</fullName>
    </submittedName>
</protein>
<keyword evidence="2" id="KW-1185">Reference proteome</keyword>
<evidence type="ECO:0000313" key="2">
    <source>
        <dbReference type="Proteomes" id="UP001230649"/>
    </source>
</evidence>